<dbReference type="PANTHER" id="PTHR13414">
    <property type="entry name" value="HUEL-CATION TRANSPORTER"/>
    <property type="match status" value="1"/>
</dbReference>
<dbReference type="InterPro" id="IPR058533">
    <property type="entry name" value="Cation_efflux_TM"/>
</dbReference>
<evidence type="ECO:0000256" key="5">
    <source>
        <dbReference type="ARBA" id="ARBA00023136"/>
    </source>
</evidence>
<feature type="domain" description="Cation efflux protein transmembrane" evidence="7">
    <location>
        <begin position="11"/>
        <end position="226"/>
    </location>
</feature>
<dbReference type="NCBIfam" id="TIGR01297">
    <property type="entry name" value="CDF"/>
    <property type="match status" value="1"/>
</dbReference>
<dbReference type="InterPro" id="IPR002524">
    <property type="entry name" value="Cation_efflux"/>
</dbReference>
<organism evidence="8 9">
    <name type="scientific">Thalassospira lohafexi</name>
    <dbReference type="NCBI Taxonomy" id="744227"/>
    <lineage>
        <taxon>Bacteria</taxon>
        <taxon>Pseudomonadati</taxon>
        <taxon>Pseudomonadota</taxon>
        <taxon>Alphaproteobacteria</taxon>
        <taxon>Rhodospirillales</taxon>
        <taxon>Thalassospiraceae</taxon>
        <taxon>Thalassospira</taxon>
    </lineage>
</organism>
<protein>
    <submittedName>
        <fullName evidence="8">Cation transporter</fullName>
    </submittedName>
</protein>
<evidence type="ECO:0000256" key="3">
    <source>
        <dbReference type="ARBA" id="ARBA00022692"/>
    </source>
</evidence>
<name>A0A2N3L212_9PROT</name>
<keyword evidence="4 6" id="KW-1133">Transmembrane helix</keyword>
<feature type="transmembrane region" description="Helical" evidence="6">
    <location>
        <begin position="170"/>
        <end position="195"/>
    </location>
</feature>
<dbReference type="GO" id="GO:0016020">
    <property type="term" value="C:membrane"/>
    <property type="evidence" value="ECO:0007669"/>
    <property type="project" value="UniProtKB-SubCell"/>
</dbReference>
<keyword evidence="9" id="KW-1185">Reference proteome</keyword>
<dbReference type="SUPFAM" id="SSF161111">
    <property type="entry name" value="Cation efflux protein transmembrane domain-like"/>
    <property type="match status" value="1"/>
</dbReference>
<dbReference type="Proteomes" id="UP000233332">
    <property type="component" value="Unassembled WGS sequence"/>
</dbReference>
<dbReference type="InterPro" id="IPR036837">
    <property type="entry name" value="Cation_efflux_CTD_sf"/>
</dbReference>
<dbReference type="GO" id="GO:0008324">
    <property type="term" value="F:monoatomic cation transmembrane transporter activity"/>
    <property type="evidence" value="ECO:0007669"/>
    <property type="project" value="InterPro"/>
</dbReference>
<evidence type="ECO:0000256" key="6">
    <source>
        <dbReference type="SAM" id="Phobius"/>
    </source>
</evidence>
<dbReference type="InterPro" id="IPR040177">
    <property type="entry name" value="SLC30A9"/>
</dbReference>
<evidence type="ECO:0000313" key="8">
    <source>
        <dbReference type="EMBL" id="PKR56859.1"/>
    </source>
</evidence>
<evidence type="ECO:0000256" key="4">
    <source>
        <dbReference type="ARBA" id="ARBA00022989"/>
    </source>
</evidence>
<reference evidence="8 9" key="1">
    <citation type="submission" date="2017-09" db="EMBL/GenBank/DDBJ databases">
        <title>Biodiversity and function of Thalassospira species in the particle-attached aromatic-hydrocarbon-degrading consortia from the surface seawater of the China South Sea.</title>
        <authorList>
            <person name="Dong C."/>
            <person name="Lai Q."/>
            <person name="Shao Z."/>
        </authorList>
    </citation>
    <scope>NUCLEOTIDE SEQUENCE [LARGE SCALE GENOMIC DNA]</scope>
    <source>
        <strain evidence="8 9">139Z-12</strain>
    </source>
</reference>
<dbReference type="PANTHER" id="PTHR13414:SF9">
    <property type="entry name" value="PROTON-COUPLED ZINC ANTIPORTER SLC30A9, MITOCHONDRIAL"/>
    <property type="match status" value="1"/>
</dbReference>
<dbReference type="InterPro" id="IPR027469">
    <property type="entry name" value="Cation_efflux_TMD_sf"/>
</dbReference>
<accession>A0A2N3L212</accession>
<feature type="transmembrane region" description="Helical" evidence="6">
    <location>
        <begin position="201"/>
        <end position="223"/>
    </location>
</feature>
<dbReference type="Gene3D" id="3.30.70.1350">
    <property type="entry name" value="Cation efflux protein, cytoplasmic domain"/>
    <property type="match status" value="1"/>
</dbReference>
<evidence type="ECO:0000256" key="2">
    <source>
        <dbReference type="ARBA" id="ARBA00022448"/>
    </source>
</evidence>
<gene>
    <name evidence="8" type="ORF">COO92_17875</name>
</gene>
<evidence type="ECO:0000259" key="7">
    <source>
        <dbReference type="Pfam" id="PF01545"/>
    </source>
</evidence>
<comment type="subcellular location">
    <subcellularLocation>
        <location evidence="1">Membrane</location>
        <topology evidence="1">Multi-pass membrane protein</topology>
    </subcellularLocation>
</comment>
<dbReference type="SUPFAM" id="SSF160240">
    <property type="entry name" value="Cation efflux protein cytoplasmic domain-like"/>
    <property type="match status" value="1"/>
</dbReference>
<dbReference type="AlphaFoldDB" id="A0A2N3L212"/>
<keyword evidence="2" id="KW-0813">Transport</keyword>
<comment type="caution">
    <text evidence="8">The sequence shown here is derived from an EMBL/GenBank/DDBJ whole genome shotgun (WGS) entry which is preliminary data.</text>
</comment>
<dbReference type="GO" id="GO:0006829">
    <property type="term" value="P:zinc ion transport"/>
    <property type="evidence" value="ECO:0007669"/>
    <property type="project" value="InterPro"/>
</dbReference>
<proteinExistence type="predicted"/>
<keyword evidence="5 6" id="KW-0472">Membrane</keyword>
<dbReference type="RefSeq" id="WP_101304376.1">
    <property type="nucleotide sequence ID" value="NZ_NXGX01000008.1"/>
</dbReference>
<sequence length="336" mass="35895">MSHSSKGAIYMAATANLLIAVAKFGGAAITGSAAMMSEGIHSLVDTGNQGLLLLGLKLSAKEADEKHPFGYGKETYFWSFLVAVMIFGLGAGVSIWEGVDKVIHPHALDVHVVASFFGIDIRTYHVVFSILVIAMVLEGAAFRTAYRTFRAQHPDIPILKAVHSSKDPTVFVILFEDSAALLGLVVACIGIAAAYGFDMPVLDGLASIVIGIILAVTAFFLAVECKGLLIGESASAQSRKKIDNIVSAIPGILQVNEIITLHLGPQNLIVCISVDFRDRLTSPEVEAAVSRLEIDIRHAVPGVSKVFIEAQNWLSHQDLLDQVRAAKESQNTGHPS</sequence>
<dbReference type="Pfam" id="PF01545">
    <property type="entry name" value="Cation_efflux"/>
    <property type="match status" value="1"/>
</dbReference>
<dbReference type="EMBL" id="NXGX01000008">
    <property type="protein sequence ID" value="PKR56859.1"/>
    <property type="molecule type" value="Genomic_DNA"/>
</dbReference>
<keyword evidence="3 6" id="KW-0812">Transmembrane</keyword>
<evidence type="ECO:0000256" key="1">
    <source>
        <dbReference type="ARBA" id="ARBA00004141"/>
    </source>
</evidence>
<feature type="transmembrane region" description="Helical" evidence="6">
    <location>
        <begin position="76"/>
        <end position="96"/>
    </location>
</feature>
<feature type="transmembrane region" description="Helical" evidence="6">
    <location>
        <begin position="123"/>
        <end position="142"/>
    </location>
</feature>
<evidence type="ECO:0000313" key="9">
    <source>
        <dbReference type="Proteomes" id="UP000233332"/>
    </source>
</evidence>
<dbReference type="Gene3D" id="1.20.1510.10">
    <property type="entry name" value="Cation efflux protein transmembrane domain"/>
    <property type="match status" value="1"/>
</dbReference>